<sequence length="210" mass="23162">MGVQFSDSFRHDLAELMRWRRDVRRFRSDPVDGCVLDRCLQSFTLAPSVGLSQPWRLRRIASGPARDSARRNFTAANAAALGGYDGDKAATYAGLKLSGMDMAPEQIAVFCDEATAQGAGLGAGTMPEMRRYSVVCAIMQFWLAARAEGLGVGWVSILDAPALCRDWNMPETWELVAYLCIGWPEDDGTDPELEKAGWETRRSLPPLETL</sequence>
<dbReference type="SUPFAM" id="SSF55469">
    <property type="entry name" value="FMN-dependent nitroreductase-like"/>
    <property type="match status" value="1"/>
</dbReference>
<evidence type="ECO:0000313" key="3">
    <source>
        <dbReference type="EMBL" id="MEV8466249.1"/>
    </source>
</evidence>
<protein>
    <submittedName>
        <fullName evidence="3">5,6-dimethylbenzimidazole synthase</fullName>
        <ecNumber evidence="3">1.13.11.79</ecNumber>
    </submittedName>
</protein>
<dbReference type="PANTHER" id="PTHR23026">
    <property type="entry name" value="NADPH NITROREDUCTASE"/>
    <property type="match status" value="1"/>
</dbReference>
<keyword evidence="4" id="KW-1185">Reference proteome</keyword>
<feature type="domain" description="Nitroreductase" evidence="2">
    <location>
        <begin position="18"/>
        <end position="183"/>
    </location>
</feature>
<dbReference type="Pfam" id="PF00881">
    <property type="entry name" value="Nitroreductase"/>
    <property type="match status" value="1"/>
</dbReference>
<dbReference type="PANTHER" id="PTHR23026:SF123">
    <property type="entry name" value="NAD(P)H NITROREDUCTASE RV3131-RELATED"/>
    <property type="match status" value="1"/>
</dbReference>
<dbReference type="GO" id="GO:0102919">
    <property type="term" value="F:5,6-dimethylbenzimidazole synthase activity"/>
    <property type="evidence" value="ECO:0007669"/>
    <property type="project" value="UniProtKB-EC"/>
</dbReference>
<dbReference type="InterPro" id="IPR050627">
    <property type="entry name" value="Nitroreductase/BluB"/>
</dbReference>
<dbReference type="InterPro" id="IPR012825">
    <property type="entry name" value="BluB"/>
</dbReference>
<dbReference type="NCBIfam" id="TIGR02476">
    <property type="entry name" value="BluB"/>
    <property type="match status" value="1"/>
</dbReference>
<accession>A0ABV3L3U1</accession>
<proteinExistence type="predicted"/>
<feature type="compositionally biased region" description="Basic and acidic residues" evidence="1">
    <location>
        <begin position="192"/>
        <end position="202"/>
    </location>
</feature>
<gene>
    <name evidence="3" type="primary">bluB</name>
    <name evidence="3" type="ORF">AB0T83_05540</name>
</gene>
<comment type="caution">
    <text evidence="3">The sequence shown here is derived from an EMBL/GenBank/DDBJ whole genome shotgun (WGS) entry which is preliminary data.</text>
</comment>
<evidence type="ECO:0000256" key="1">
    <source>
        <dbReference type="SAM" id="MobiDB-lite"/>
    </source>
</evidence>
<name>A0ABV3L3U1_9RHOB</name>
<keyword evidence="3" id="KW-0560">Oxidoreductase</keyword>
<evidence type="ECO:0000313" key="4">
    <source>
        <dbReference type="Proteomes" id="UP001553161"/>
    </source>
</evidence>
<organism evidence="3 4">
    <name type="scientific">Meridianimarinicoccus marinus</name>
    <dbReference type="NCBI Taxonomy" id="3231483"/>
    <lineage>
        <taxon>Bacteria</taxon>
        <taxon>Pseudomonadati</taxon>
        <taxon>Pseudomonadota</taxon>
        <taxon>Alphaproteobacteria</taxon>
        <taxon>Rhodobacterales</taxon>
        <taxon>Paracoccaceae</taxon>
        <taxon>Meridianimarinicoccus</taxon>
    </lineage>
</organism>
<dbReference type="Proteomes" id="UP001553161">
    <property type="component" value="Unassembled WGS sequence"/>
</dbReference>
<dbReference type="EMBL" id="JBFBVU010000004">
    <property type="protein sequence ID" value="MEV8466249.1"/>
    <property type="molecule type" value="Genomic_DNA"/>
</dbReference>
<feature type="region of interest" description="Disordered" evidence="1">
    <location>
        <begin position="191"/>
        <end position="210"/>
    </location>
</feature>
<dbReference type="InterPro" id="IPR000415">
    <property type="entry name" value="Nitroreductase-like"/>
</dbReference>
<reference evidence="3 4" key="1">
    <citation type="submission" date="2024-07" db="EMBL/GenBank/DDBJ databases">
        <authorList>
            <person name="Kang M."/>
        </authorList>
    </citation>
    <scope>NUCLEOTIDE SEQUENCE [LARGE SCALE GENOMIC DNA]</scope>
    <source>
        <strain evidence="3 4">DFM31</strain>
    </source>
</reference>
<dbReference type="InterPro" id="IPR029479">
    <property type="entry name" value="Nitroreductase"/>
</dbReference>
<dbReference type="Gene3D" id="3.40.109.10">
    <property type="entry name" value="NADH Oxidase"/>
    <property type="match status" value="1"/>
</dbReference>
<dbReference type="EC" id="1.13.11.79" evidence="3"/>
<evidence type="ECO:0000259" key="2">
    <source>
        <dbReference type="Pfam" id="PF00881"/>
    </source>
</evidence>